<accession>A0AAN9VYR0</accession>
<evidence type="ECO:0000313" key="1">
    <source>
        <dbReference type="EMBL" id="KAK7868862.1"/>
    </source>
</evidence>
<dbReference type="EMBL" id="JAZDUA010000085">
    <property type="protein sequence ID" value="KAK7868862.1"/>
    <property type="molecule type" value="Genomic_DNA"/>
</dbReference>
<gene>
    <name evidence="1" type="ORF">R5R35_014189</name>
</gene>
<name>A0AAN9VYR0_9ORTH</name>
<organism evidence="1 2">
    <name type="scientific">Gryllus longicercus</name>
    <dbReference type="NCBI Taxonomy" id="2509291"/>
    <lineage>
        <taxon>Eukaryota</taxon>
        <taxon>Metazoa</taxon>
        <taxon>Ecdysozoa</taxon>
        <taxon>Arthropoda</taxon>
        <taxon>Hexapoda</taxon>
        <taxon>Insecta</taxon>
        <taxon>Pterygota</taxon>
        <taxon>Neoptera</taxon>
        <taxon>Polyneoptera</taxon>
        <taxon>Orthoptera</taxon>
        <taxon>Ensifera</taxon>
        <taxon>Gryllidea</taxon>
        <taxon>Grylloidea</taxon>
        <taxon>Gryllidae</taxon>
        <taxon>Gryllinae</taxon>
        <taxon>Gryllus</taxon>
    </lineage>
</organism>
<evidence type="ECO:0000313" key="2">
    <source>
        <dbReference type="Proteomes" id="UP001378592"/>
    </source>
</evidence>
<keyword evidence="2" id="KW-1185">Reference proteome</keyword>
<dbReference type="AlphaFoldDB" id="A0AAN9VYR0"/>
<protein>
    <submittedName>
        <fullName evidence="1">Uncharacterized protein</fullName>
    </submittedName>
</protein>
<dbReference type="Proteomes" id="UP001378592">
    <property type="component" value="Unassembled WGS sequence"/>
</dbReference>
<comment type="caution">
    <text evidence="1">The sequence shown here is derived from an EMBL/GenBank/DDBJ whole genome shotgun (WGS) entry which is preliminary data.</text>
</comment>
<proteinExistence type="predicted"/>
<sequence length="102" mass="11379">MAGSSFEDYVHDDAEITTSALPTVGEIISNHLEQEVSKDTEPEPVVPTIDKAMDAITILRQFIESGSGGEDAFKALYIVERQEAEIHLQKKQKQMTILDFLK</sequence>
<reference evidence="1 2" key="1">
    <citation type="submission" date="2024-03" db="EMBL/GenBank/DDBJ databases">
        <title>The genome assembly and annotation of the cricket Gryllus longicercus Weissman &amp; Gray.</title>
        <authorList>
            <person name="Szrajer S."/>
            <person name="Gray D."/>
            <person name="Ylla G."/>
        </authorList>
    </citation>
    <scope>NUCLEOTIDE SEQUENCE [LARGE SCALE GENOMIC DNA]</scope>
    <source>
        <strain evidence="1">DAG 2021-001</strain>
        <tissue evidence="1">Whole body minus gut</tissue>
    </source>
</reference>